<protein>
    <submittedName>
        <fullName evidence="1">Putative secreted peptide</fullName>
    </submittedName>
</protein>
<dbReference type="EMBL" id="GGFM01011187">
    <property type="protein sequence ID" value="MBW31938.1"/>
    <property type="molecule type" value="Transcribed_RNA"/>
</dbReference>
<accession>A0A2M3ZU75</accession>
<reference evidence="1" key="1">
    <citation type="submission" date="2018-01" db="EMBL/GenBank/DDBJ databases">
        <title>An insight into the sialome of Amazonian anophelines.</title>
        <authorList>
            <person name="Ribeiro J.M."/>
            <person name="Scarpassa V."/>
            <person name="Calvo E."/>
        </authorList>
    </citation>
    <scope>NUCLEOTIDE SEQUENCE</scope>
    <source>
        <tissue evidence="1">Salivary glands</tissue>
    </source>
</reference>
<proteinExistence type="predicted"/>
<name>A0A2M3ZU75_9DIPT</name>
<evidence type="ECO:0000313" key="1">
    <source>
        <dbReference type="EMBL" id="MBW31938.1"/>
    </source>
</evidence>
<organism evidence="1">
    <name type="scientific">Anopheles braziliensis</name>
    <dbReference type="NCBI Taxonomy" id="58242"/>
    <lineage>
        <taxon>Eukaryota</taxon>
        <taxon>Metazoa</taxon>
        <taxon>Ecdysozoa</taxon>
        <taxon>Arthropoda</taxon>
        <taxon>Hexapoda</taxon>
        <taxon>Insecta</taxon>
        <taxon>Pterygota</taxon>
        <taxon>Neoptera</taxon>
        <taxon>Endopterygota</taxon>
        <taxon>Diptera</taxon>
        <taxon>Nematocera</taxon>
        <taxon>Culicoidea</taxon>
        <taxon>Culicidae</taxon>
        <taxon>Anophelinae</taxon>
        <taxon>Anopheles</taxon>
    </lineage>
</organism>
<sequence length="146" mass="16230">MSFRFVDSAVVITIVTLLARGQQIVSLLQWQLMIVGTLRWKARLFVTPLTGPSRASSTTRTTGTGCATISGRRGGLYMLRTFPLLHRSFRLMCLPGRGRRYCCCRNSCRSSRRGGTSDRMDRIVRCLSTRSTVASYDATQATEALA</sequence>
<dbReference type="AlphaFoldDB" id="A0A2M3ZU75"/>